<keyword evidence="2" id="KW-1185">Reference proteome</keyword>
<evidence type="ECO:0000313" key="2">
    <source>
        <dbReference type="Proteomes" id="UP000298213"/>
    </source>
</evidence>
<organism evidence="1 2">
    <name type="scientific">Sphingomonas parva</name>
    <dbReference type="NCBI Taxonomy" id="2555898"/>
    <lineage>
        <taxon>Bacteria</taxon>
        <taxon>Pseudomonadati</taxon>
        <taxon>Pseudomonadota</taxon>
        <taxon>Alphaproteobacteria</taxon>
        <taxon>Sphingomonadales</taxon>
        <taxon>Sphingomonadaceae</taxon>
        <taxon>Sphingomonas</taxon>
    </lineage>
</organism>
<dbReference type="EMBL" id="SPDV01000076">
    <property type="protein sequence ID" value="TFI56454.1"/>
    <property type="molecule type" value="Genomic_DNA"/>
</dbReference>
<dbReference type="Proteomes" id="UP000298213">
    <property type="component" value="Unassembled WGS sequence"/>
</dbReference>
<proteinExistence type="predicted"/>
<dbReference type="RefSeq" id="WP_135090455.1">
    <property type="nucleotide sequence ID" value="NZ_SPDV01000076.1"/>
</dbReference>
<protein>
    <submittedName>
        <fullName evidence="1">YnbE family lipoprotein</fullName>
    </submittedName>
</protein>
<comment type="caution">
    <text evidence="1">The sequence shown here is derived from an EMBL/GenBank/DDBJ whole genome shotgun (WGS) entry which is preliminary data.</text>
</comment>
<name>A0A4Y8ZKI6_9SPHN</name>
<sequence>MKAAILTRLRSTQGAVGRFLLLAPVLVSTAGCVQVSAPEKPIEINLNINIRQEVVVRLQEDVRDLIEKNPGVF</sequence>
<dbReference type="PROSITE" id="PS51257">
    <property type="entry name" value="PROKAR_LIPOPROTEIN"/>
    <property type="match status" value="1"/>
</dbReference>
<evidence type="ECO:0000313" key="1">
    <source>
        <dbReference type="EMBL" id="TFI56454.1"/>
    </source>
</evidence>
<dbReference type="OrthoDB" id="7428332at2"/>
<accession>A0A4Y8ZKI6</accession>
<gene>
    <name evidence="1" type="ORF">E2493_20115</name>
</gene>
<dbReference type="Pfam" id="PF13617">
    <property type="entry name" value="Lipoprotein_19"/>
    <property type="match status" value="1"/>
</dbReference>
<reference evidence="1 2" key="1">
    <citation type="submission" date="2019-03" db="EMBL/GenBank/DDBJ databases">
        <title>Genome sequence of Sphingomonas sp. 17J27-24.</title>
        <authorList>
            <person name="Kim M."/>
            <person name="Maeng S."/>
            <person name="Sathiyaraj S."/>
        </authorList>
    </citation>
    <scope>NUCLEOTIDE SEQUENCE [LARGE SCALE GENOMIC DNA]</scope>
    <source>
        <strain evidence="1 2">17J27-24</strain>
    </source>
</reference>
<dbReference type="AlphaFoldDB" id="A0A4Y8ZKI6"/>
<dbReference type="InterPro" id="IPR025985">
    <property type="entry name" value="YnbE"/>
</dbReference>
<keyword evidence="1" id="KW-0449">Lipoprotein</keyword>